<keyword evidence="4" id="KW-0804">Transcription</keyword>
<proteinExistence type="inferred from homology"/>
<evidence type="ECO:0000256" key="3">
    <source>
        <dbReference type="ARBA" id="ARBA00023125"/>
    </source>
</evidence>
<dbReference type="Pfam" id="PF03466">
    <property type="entry name" value="LysR_substrate"/>
    <property type="match status" value="1"/>
</dbReference>
<sequence length="292" mass="33253">MLNLDDLTFFSTIIDSGSLTLASQKMGVPKSKLSRRLANLEAELGYQLLIRTTRKQELTESGLLLYRSCKPHLEALSQVENDLHELNTAPKGRLNILLPIEFFNQVISTIVTNYAKQYPDVMVHCSHYSSVLPDESYQYDLIFVLHETDLADTSWVGKQLLSFPQSIYSGLDYKTEHLHSPEDLEQEDCITSSDNTQWLFRDKHKVQLISAPAKMILSSPQMRLQATAQNLGIAKLPDYLCQSTQTSAMVKRVKLDKEPVALKLTVLYQSRNIAFKTRKFLEYFQSNIGCLN</sequence>
<evidence type="ECO:0000259" key="5">
    <source>
        <dbReference type="PROSITE" id="PS50931"/>
    </source>
</evidence>
<organism evidence="6 7">
    <name type="scientific">Paraglaciecola algarum</name>
    <dbReference type="NCBI Taxonomy" id="3050085"/>
    <lineage>
        <taxon>Bacteria</taxon>
        <taxon>Pseudomonadati</taxon>
        <taxon>Pseudomonadota</taxon>
        <taxon>Gammaproteobacteria</taxon>
        <taxon>Alteromonadales</taxon>
        <taxon>Alteromonadaceae</taxon>
        <taxon>Paraglaciecola</taxon>
    </lineage>
</organism>
<accession>A0ABS9DBK3</accession>
<name>A0ABS9DBK3_9ALTE</name>
<dbReference type="Pfam" id="PF00126">
    <property type="entry name" value="HTH_1"/>
    <property type="match status" value="1"/>
</dbReference>
<evidence type="ECO:0000313" key="6">
    <source>
        <dbReference type="EMBL" id="MCF2949402.1"/>
    </source>
</evidence>
<comment type="similarity">
    <text evidence="1">Belongs to the LysR transcriptional regulatory family.</text>
</comment>
<dbReference type="InterPro" id="IPR005119">
    <property type="entry name" value="LysR_subst-bd"/>
</dbReference>
<keyword evidence="3" id="KW-0238">DNA-binding</keyword>
<comment type="caution">
    <text evidence="6">The sequence shown here is derived from an EMBL/GenBank/DDBJ whole genome shotgun (WGS) entry which is preliminary data.</text>
</comment>
<dbReference type="PANTHER" id="PTHR30537">
    <property type="entry name" value="HTH-TYPE TRANSCRIPTIONAL REGULATOR"/>
    <property type="match status" value="1"/>
</dbReference>
<protein>
    <submittedName>
        <fullName evidence="6">LysR family transcriptional regulator</fullName>
    </submittedName>
</protein>
<dbReference type="RefSeq" id="WP_235313503.1">
    <property type="nucleotide sequence ID" value="NZ_JAKGAS010000008.1"/>
</dbReference>
<dbReference type="SUPFAM" id="SSF53850">
    <property type="entry name" value="Periplasmic binding protein-like II"/>
    <property type="match status" value="1"/>
</dbReference>
<dbReference type="SUPFAM" id="SSF46785">
    <property type="entry name" value="Winged helix' DNA-binding domain"/>
    <property type="match status" value="1"/>
</dbReference>
<keyword evidence="7" id="KW-1185">Reference proteome</keyword>
<evidence type="ECO:0000256" key="2">
    <source>
        <dbReference type="ARBA" id="ARBA00023015"/>
    </source>
</evidence>
<reference evidence="6 7" key="1">
    <citation type="submission" date="2022-01" db="EMBL/GenBank/DDBJ databases">
        <title>Paraglaciecola sp. G1-23.</title>
        <authorList>
            <person name="Jin M.S."/>
            <person name="Han D.M."/>
            <person name="Kim H.M."/>
            <person name="Jeon C.O."/>
        </authorList>
    </citation>
    <scope>NUCLEOTIDE SEQUENCE [LARGE SCALE GENOMIC DNA]</scope>
    <source>
        <strain evidence="6 7">G1-23</strain>
    </source>
</reference>
<evidence type="ECO:0000256" key="1">
    <source>
        <dbReference type="ARBA" id="ARBA00009437"/>
    </source>
</evidence>
<keyword evidence="2" id="KW-0805">Transcription regulation</keyword>
<gene>
    <name evidence="6" type="ORF">L0668_14880</name>
</gene>
<dbReference type="InterPro" id="IPR036390">
    <property type="entry name" value="WH_DNA-bd_sf"/>
</dbReference>
<dbReference type="Proteomes" id="UP001521137">
    <property type="component" value="Unassembled WGS sequence"/>
</dbReference>
<evidence type="ECO:0000256" key="4">
    <source>
        <dbReference type="ARBA" id="ARBA00023163"/>
    </source>
</evidence>
<dbReference type="Gene3D" id="3.40.190.290">
    <property type="match status" value="1"/>
</dbReference>
<dbReference type="InterPro" id="IPR058163">
    <property type="entry name" value="LysR-type_TF_proteobact-type"/>
</dbReference>
<dbReference type="InterPro" id="IPR000847">
    <property type="entry name" value="LysR_HTH_N"/>
</dbReference>
<dbReference type="PROSITE" id="PS50931">
    <property type="entry name" value="HTH_LYSR"/>
    <property type="match status" value="1"/>
</dbReference>
<dbReference type="EMBL" id="JAKGAS010000008">
    <property type="protein sequence ID" value="MCF2949402.1"/>
    <property type="molecule type" value="Genomic_DNA"/>
</dbReference>
<evidence type="ECO:0000313" key="7">
    <source>
        <dbReference type="Proteomes" id="UP001521137"/>
    </source>
</evidence>
<dbReference type="InterPro" id="IPR036388">
    <property type="entry name" value="WH-like_DNA-bd_sf"/>
</dbReference>
<dbReference type="PANTHER" id="PTHR30537:SF5">
    <property type="entry name" value="HTH-TYPE TRANSCRIPTIONAL ACTIVATOR TTDR-RELATED"/>
    <property type="match status" value="1"/>
</dbReference>
<feature type="domain" description="HTH lysR-type" evidence="5">
    <location>
        <begin position="2"/>
        <end position="59"/>
    </location>
</feature>
<dbReference type="Gene3D" id="1.10.10.10">
    <property type="entry name" value="Winged helix-like DNA-binding domain superfamily/Winged helix DNA-binding domain"/>
    <property type="match status" value="1"/>
</dbReference>